<evidence type="ECO:0000256" key="1">
    <source>
        <dbReference type="SAM" id="MobiDB-lite"/>
    </source>
</evidence>
<organism evidence="3 4">
    <name type="scientific">Mycena metata</name>
    <dbReference type="NCBI Taxonomy" id="1033252"/>
    <lineage>
        <taxon>Eukaryota</taxon>
        <taxon>Fungi</taxon>
        <taxon>Dikarya</taxon>
        <taxon>Basidiomycota</taxon>
        <taxon>Agaricomycotina</taxon>
        <taxon>Agaricomycetes</taxon>
        <taxon>Agaricomycetidae</taxon>
        <taxon>Agaricales</taxon>
        <taxon>Marasmiineae</taxon>
        <taxon>Mycenaceae</taxon>
        <taxon>Mycena</taxon>
    </lineage>
</organism>
<feature type="region of interest" description="Disordered" evidence="1">
    <location>
        <begin position="168"/>
        <end position="191"/>
    </location>
</feature>
<keyword evidence="2" id="KW-1133">Transmembrane helix</keyword>
<gene>
    <name evidence="3" type="ORF">B0H16DRAFT_1452787</name>
</gene>
<comment type="caution">
    <text evidence="3">The sequence shown here is derived from an EMBL/GenBank/DDBJ whole genome shotgun (WGS) entry which is preliminary data.</text>
</comment>
<keyword evidence="2" id="KW-0812">Transmembrane</keyword>
<protein>
    <submittedName>
        <fullName evidence="3">Uncharacterized protein</fullName>
    </submittedName>
</protein>
<proteinExistence type="predicted"/>
<feature type="compositionally biased region" description="Low complexity" evidence="1">
    <location>
        <begin position="81"/>
        <end position="104"/>
    </location>
</feature>
<keyword evidence="2" id="KW-0472">Membrane</keyword>
<evidence type="ECO:0000313" key="3">
    <source>
        <dbReference type="EMBL" id="KAJ7768859.1"/>
    </source>
</evidence>
<evidence type="ECO:0000256" key="2">
    <source>
        <dbReference type="SAM" id="Phobius"/>
    </source>
</evidence>
<sequence length="191" mass="21011">MPKATCNPYRKDVNSKDASCQSKVVKITLIFGQYITHIVALGIIAAAFWLWLRQRRERSPLVVPSTLLYEPFPGATPSPFIPSTSTPVKSKSSSPSAPGALSPLFRPGIKPEEPQNPPRSPQMRSIALGAGAGDRNGMRPDIEQTETVIRTSDLLTEQLARLLNERLQGREWDEENTPPGYPVTDSTRTST</sequence>
<feature type="region of interest" description="Disordered" evidence="1">
    <location>
        <begin position="78"/>
        <end position="140"/>
    </location>
</feature>
<feature type="transmembrane region" description="Helical" evidence="2">
    <location>
        <begin position="34"/>
        <end position="52"/>
    </location>
</feature>
<dbReference type="EMBL" id="JARKIB010000019">
    <property type="protein sequence ID" value="KAJ7768859.1"/>
    <property type="molecule type" value="Genomic_DNA"/>
</dbReference>
<dbReference type="Proteomes" id="UP001215598">
    <property type="component" value="Unassembled WGS sequence"/>
</dbReference>
<keyword evidence="4" id="KW-1185">Reference proteome</keyword>
<dbReference type="AlphaFoldDB" id="A0AAD7JNW5"/>
<name>A0AAD7JNW5_9AGAR</name>
<reference evidence="3" key="1">
    <citation type="submission" date="2023-03" db="EMBL/GenBank/DDBJ databases">
        <title>Massive genome expansion in bonnet fungi (Mycena s.s.) driven by repeated elements and novel gene families across ecological guilds.</title>
        <authorList>
            <consortium name="Lawrence Berkeley National Laboratory"/>
            <person name="Harder C.B."/>
            <person name="Miyauchi S."/>
            <person name="Viragh M."/>
            <person name="Kuo A."/>
            <person name="Thoen E."/>
            <person name="Andreopoulos B."/>
            <person name="Lu D."/>
            <person name="Skrede I."/>
            <person name="Drula E."/>
            <person name="Henrissat B."/>
            <person name="Morin E."/>
            <person name="Kohler A."/>
            <person name="Barry K."/>
            <person name="LaButti K."/>
            <person name="Morin E."/>
            <person name="Salamov A."/>
            <person name="Lipzen A."/>
            <person name="Mereny Z."/>
            <person name="Hegedus B."/>
            <person name="Baldrian P."/>
            <person name="Stursova M."/>
            <person name="Weitz H."/>
            <person name="Taylor A."/>
            <person name="Grigoriev I.V."/>
            <person name="Nagy L.G."/>
            <person name="Martin F."/>
            <person name="Kauserud H."/>
        </authorList>
    </citation>
    <scope>NUCLEOTIDE SEQUENCE</scope>
    <source>
        <strain evidence="3">CBHHK182m</strain>
    </source>
</reference>
<accession>A0AAD7JNW5</accession>
<evidence type="ECO:0000313" key="4">
    <source>
        <dbReference type="Proteomes" id="UP001215598"/>
    </source>
</evidence>